<protein>
    <submittedName>
        <fullName evidence="12">P24 oleosin</fullName>
    </submittedName>
</protein>
<dbReference type="InterPro" id="IPR000136">
    <property type="entry name" value="Oleosin"/>
</dbReference>
<comment type="similarity">
    <text evidence="4">Belongs to the oleosin family.</text>
</comment>
<comment type="subcellular location">
    <subcellularLocation>
        <location evidence="3">Lipid droplet</location>
    </subcellularLocation>
    <subcellularLocation>
        <location evidence="2">Membrane</location>
        <topology evidence="2">Multi-pass membrane protein</topology>
    </subcellularLocation>
</comment>
<proteinExistence type="inferred from homology"/>
<keyword evidence="8 10" id="KW-0472">Membrane</keyword>
<dbReference type="AlphaFoldDB" id="A0A1S2XJM3"/>
<evidence type="ECO:0000256" key="8">
    <source>
        <dbReference type="ARBA" id="ARBA00023136"/>
    </source>
</evidence>
<evidence type="ECO:0000256" key="7">
    <source>
        <dbReference type="ARBA" id="ARBA00022989"/>
    </source>
</evidence>
<sequence>MAQPQVQVHSTAAHRPETGSYPTQQYPSKEVFTYPQYQHRSDNDGGIIRSLFSDTGFSTSQILAIFIGVPISGLLLFLAGISLIVSLIGLAIVTPLFVLFSPVLLPAIFTLGLAVVGVLIADACGLTGLMSLSWTLKYFRDLQGVVPGQVDYLKGSVADVAGYVGQKTKDVGQKTKEVGQDIQAKAHETKRST</sequence>
<dbReference type="KEGG" id="cam:101509783"/>
<keyword evidence="6 10" id="KW-0812">Transmembrane</keyword>
<keyword evidence="7 10" id="KW-1133">Transmembrane helix</keyword>
<evidence type="ECO:0000256" key="6">
    <source>
        <dbReference type="ARBA" id="ARBA00022692"/>
    </source>
</evidence>
<evidence type="ECO:0000256" key="9">
    <source>
        <dbReference type="SAM" id="MobiDB-lite"/>
    </source>
</evidence>
<name>A0A1S2XJM3_CICAR</name>
<accession>A0A1S2XJM3</accession>
<evidence type="ECO:0000256" key="4">
    <source>
        <dbReference type="ARBA" id="ARBA00010858"/>
    </source>
</evidence>
<evidence type="ECO:0000313" key="12">
    <source>
        <dbReference type="RefSeq" id="XP_004489219.1"/>
    </source>
</evidence>
<dbReference type="GO" id="GO:0012511">
    <property type="term" value="C:monolayer-surrounded lipid storage body"/>
    <property type="evidence" value="ECO:0007669"/>
    <property type="project" value="InterPro"/>
</dbReference>
<dbReference type="GO" id="GO:0016020">
    <property type="term" value="C:membrane"/>
    <property type="evidence" value="ECO:0007669"/>
    <property type="project" value="UniProtKB-SubCell"/>
</dbReference>
<feature type="region of interest" description="Disordered" evidence="9">
    <location>
        <begin position="1"/>
        <end position="26"/>
    </location>
</feature>
<evidence type="ECO:0000256" key="3">
    <source>
        <dbReference type="ARBA" id="ARBA00004502"/>
    </source>
</evidence>
<dbReference type="PaxDb" id="3827-XP_004489219.1"/>
<dbReference type="RefSeq" id="XP_004489219.1">
    <property type="nucleotide sequence ID" value="XM_004489162.3"/>
</dbReference>
<dbReference type="GO" id="GO:0019915">
    <property type="term" value="P:lipid storage"/>
    <property type="evidence" value="ECO:0007669"/>
    <property type="project" value="TreeGrafter"/>
</dbReference>
<evidence type="ECO:0000313" key="11">
    <source>
        <dbReference type="Proteomes" id="UP000087171"/>
    </source>
</evidence>
<feature type="compositionally biased region" description="Polar residues" evidence="9">
    <location>
        <begin position="1"/>
        <end position="10"/>
    </location>
</feature>
<dbReference type="eggNOG" id="ENOG502S1R0">
    <property type="taxonomic scope" value="Eukaryota"/>
</dbReference>
<dbReference type="Pfam" id="PF01277">
    <property type="entry name" value="Oleosin"/>
    <property type="match status" value="1"/>
</dbReference>
<evidence type="ECO:0000256" key="2">
    <source>
        <dbReference type="ARBA" id="ARBA00004141"/>
    </source>
</evidence>
<reference evidence="11" key="1">
    <citation type="journal article" date="2013" name="Nat. Biotechnol.">
        <title>Draft genome sequence of chickpea (Cicer arietinum) provides a resource for trait improvement.</title>
        <authorList>
            <person name="Varshney R.K."/>
            <person name="Song C."/>
            <person name="Saxena R.K."/>
            <person name="Azam S."/>
            <person name="Yu S."/>
            <person name="Sharpe A.G."/>
            <person name="Cannon S."/>
            <person name="Baek J."/>
            <person name="Rosen B.D."/>
            <person name="Tar'an B."/>
            <person name="Millan T."/>
            <person name="Zhang X."/>
            <person name="Ramsay L.D."/>
            <person name="Iwata A."/>
            <person name="Wang Y."/>
            <person name="Nelson W."/>
            <person name="Farmer A.D."/>
            <person name="Gaur P.M."/>
            <person name="Soderlund C."/>
            <person name="Penmetsa R.V."/>
            <person name="Xu C."/>
            <person name="Bharti A.K."/>
            <person name="He W."/>
            <person name="Winter P."/>
            <person name="Zhao S."/>
            <person name="Hane J.K."/>
            <person name="Carrasquilla-Garcia N."/>
            <person name="Condie J.A."/>
            <person name="Upadhyaya H.D."/>
            <person name="Luo M.C."/>
            <person name="Thudi M."/>
            <person name="Gowda C.L."/>
            <person name="Singh N.P."/>
            <person name="Lichtenzveig J."/>
            <person name="Gali K.K."/>
            <person name="Rubio J."/>
            <person name="Nadarajan N."/>
            <person name="Dolezel J."/>
            <person name="Bansal K.C."/>
            <person name="Xu X."/>
            <person name="Edwards D."/>
            <person name="Zhang G."/>
            <person name="Kahl G."/>
            <person name="Gil J."/>
            <person name="Singh K.B."/>
            <person name="Datta S.K."/>
            <person name="Jackson S.A."/>
            <person name="Wang J."/>
            <person name="Cook D.R."/>
        </authorList>
    </citation>
    <scope>NUCLEOTIDE SEQUENCE [LARGE SCALE GENOMIC DNA]</scope>
    <source>
        <strain evidence="11">cv. CDC Frontier</strain>
    </source>
</reference>
<dbReference type="GO" id="GO:0050826">
    <property type="term" value="P:response to freezing"/>
    <property type="evidence" value="ECO:0007669"/>
    <property type="project" value="TreeGrafter"/>
</dbReference>
<dbReference type="GeneID" id="101509783"/>
<feature type="transmembrane region" description="Helical" evidence="10">
    <location>
        <begin position="104"/>
        <end position="130"/>
    </location>
</feature>
<reference evidence="12" key="2">
    <citation type="submission" date="2025-08" db="UniProtKB">
        <authorList>
            <consortium name="RefSeq"/>
        </authorList>
    </citation>
    <scope>IDENTIFICATION</scope>
    <source>
        <tissue evidence="12">Etiolated seedlings</tissue>
    </source>
</reference>
<organism evidence="11 12">
    <name type="scientific">Cicer arietinum</name>
    <name type="common">Chickpea</name>
    <name type="synonym">Garbanzo</name>
    <dbReference type="NCBI Taxonomy" id="3827"/>
    <lineage>
        <taxon>Eukaryota</taxon>
        <taxon>Viridiplantae</taxon>
        <taxon>Streptophyta</taxon>
        <taxon>Embryophyta</taxon>
        <taxon>Tracheophyta</taxon>
        <taxon>Spermatophyta</taxon>
        <taxon>Magnoliopsida</taxon>
        <taxon>eudicotyledons</taxon>
        <taxon>Gunneridae</taxon>
        <taxon>Pentapetalae</taxon>
        <taxon>rosids</taxon>
        <taxon>fabids</taxon>
        <taxon>Fabales</taxon>
        <taxon>Fabaceae</taxon>
        <taxon>Papilionoideae</taxon>
        <taxon>50 kb inversion clade</taxon>
        <taxon>NPAAA clade</taxon>
        <taxon>Hologalegina</taxon>
        <taxon>IRL clade</taxon>
        <taxon>Cicereae</taxon>
        <taxon>Cicer</taxon>
    </lineage>
</organism>
<dbReference type="STRING" id="3827.A0A1S2XJM3"/>
<gene>
    <name evidence="12" type="primary">LOC101509783</name>
</gene>
<evidence type="ECO:0000256" key="5">
    <source>
        <dbReference type="ARBA" id="ARBA00022677"/>
    </source>
</evidence>
<evidence type="ECO:0000256" key="1">
    <source>
        <dbReference type="ARBA" id="ARBA00002582"/>
    </source>
</evidence>
<evidence type="ECO:0000256" key="10">
    <source>
        <dbReference type="SAM" id="Phobius"/>
    </source>
</evidence>
<dbReference type="PANTHER" id="PTHR33203">
    <property type="entry name" value="OLEOSIN"/>
    <property type="match status" value="1"/>
</dbReference>
<keyword evidence="11" id="KW-1185">Reference proteome</keyword>
<comment type="function">
    <text evidence="1">May have a structural role to stabilize the lipid body during desiccation of the seed by preventing coalescence of the oil. Probably interacts with both lipid and phospholipid moieties of lipid bodies. May also provide recognition signals for specific lipase anchorage in lipolysis during seedling growth.</text>
</comment>
<dbReference type="Proteomes" id="UP000087171">
    <property type="component" value="Chromosome Ca2"/>
</dbReference>
<feature type="transmembrane region" description="Helical" evidence="10">
    <location>
        <begin position="62"/>
        <end position="92"/>
    </location>
</feature>
<dbReference type="GO" id="GO:0010344">
    <property type="term" value="P:seed oilbody biogenesis"/>
    <property type="evidence" value="ECO:0007669"/>
    <property type="project" value="TreeGrafter"/>
</dbReference>
<dbReference type="PANTHER" id="PTHR33203:SF63">
    <property type="entry name" value="OLEOSIN 18.2 KDA"/>
    <property type="match status" value="1"/>
</dbReference>
<keyword evidence="5" id="KW-0551">Lipid droplet</keyword>
<dbReference type="OrthoDB" id="1929188at2759"/>